<evidence type="ECO:0000256" key="7">
    <source>
        <dbReference type="SAM" id="MobiDB-lite"/>
    </source>
</evidence>
<evidence type="ECO:0000256" key="5">
    <source>
        <dbReference type="ARBA" id="ARBA00029468"/>
    </source>
</evidence>
<gene>
    <name evidence="9" type="ORF">EZS28_018365</name>
</gene>
<evidence type="ECO:0000256" key="1">
    <source>
        <dbReference type="ARBA" id="ARBA00004430"/>
    </source>
</evidence>
<protein>
    <recommendedName>
        <fullName evidence="6">Cilia- and flagella-associated protein 91</fullName>
    </recommendedName>
</protein>
<evidence type="ECO:0000259" key="8">
    <source>
        <dbReference type="Pfam" id="PF14738"/>
    </source>
</evidence>
<evidence type="ECO:0000256" key="3">
    <source>
        <dbReference type="ARBA" id="ARBA00023212"/>
    </source>
</evidence>
<reference evidence="9 10" key="1">
    <citation type="submission" date="2019-03" db="EMBL/GenBank/DDBJ databases">
        <title>Single cell metagenomics reveals metabolic interactions within the superorganism composed of flagellate Streblomastix strix and complex community of Bacteroidetes bacteria on its surface.</title>
        <authorList>
            <person name="Treitli S.C."/>
            <person name="Kolisko M."/>
            <person name="Husnik F."/>
            <person name="Keeling P."/>
            <person name="Hampl V."/>
        </authorList>
    </citation>
    <scope>NUCLEOTIDE SEQUENCE [LARGE SCALE GENOMIC DNA]</scope>
    <source>
        <strain evidence="9">ST1C</strain>
    </source>
</reference>
<feature type="region of interest" description="Disordered" evidence="7">
    <location>
        <begin position="311"/>
        <end position="348"/>
    </location>
</feature>
<name>A0A5J4VV13_9EUKA</name>
<feature type="compositionally biased region" description="Basic and acidic residues" evidence="7">
    <location>
        <begin position="468"/>
        <end position="491"/>
    </location>
</feature>
<feature type="region of interest" description="Disordered" evidence="7">
    <location>
        <begin position="468"/>
        <end position="492"/>
    </location>
</feature>
<evidence type="ECO:0000256" key="4">
    <source>
        <dbReference type="ARBA" id="ARBA00023273"/>
    </source>
</evidence>
<proteinExistence type="inferred from homology"/>
<dbReference type="InterPro" id="IPR032840">
    <property type="entry name" value="CFAP91_dom"/>
</dbReference>
<keyword evidence="4" id="KW-0966">Cell projection</keyword>
<keyword evidence="9" id="KW-0282">Flagellum</keyword>
<keyword evidence="3" id="KW-0206">Cytoskeleton</keyword>
<dbReference type="PANTHER" id="PTHR22455:SF10">
    <property type="entry name" value="CILIA- AND FLAGELLA-ASSOCIATED PROTEIN 91"/>
    <property type="match status" value="1"/>
</dbReference>
<organism evidence="9 10">
    <name type="scientific">Streblomastix strix</name>
    <dbReference type="NCBI Taxonomy" id="222440"/>
    <lineage>
        <taxon>Eukaryota</taxon>
        <taxon>Metamonada</taxon>
        <taxon>Preaxostyla</taxon>
        <taxon>Oxymonadida</taxon>
        <taxon>Streblomastigidae</taxon>
        <taxon>Streblomastix</taxon>
    </lineage>
</organism>
<evidence type="ECO:0000256" key="6">
    <source>
        <dbReference type="ARBA" id="ARBA00029555"/>
    </source>
</evidence>
<dbReference type="AlphaFoldDB" id="A0A5J4VV13"/>
<keyword evidence="2" id="KW-0963">Cytoplasm</keyword>
<evidence type="ECO:0000256" key="2">
    <source>
        <dbReference type="ARBA" id="ARBA00022490"/>
    </source>
</evidence>
<dbReference type="InterPro" id="IPR026720">
    <property type="entry name" value="CFAP91"/>
</dbReference>
<accession>A0A5J4VV13</accession>
<comment type="similarity">
    <text evidence="5">Belongs to the CFAP91 family.</text>
</comment>
<dbReference type="Proteomes" id="UP000324800">
    <property type="component" value="Unassembled WGS sequence"/>
</dbReference>
<dbReference type="EMBL" id="SNRW01004957">
    <property type="protein sequence ID" value="KAA6386109.1"/>
    <property type="molecule type" value="Genomic_DNA"/>
</dbReference>
<dbReference type="PANTHER" id="PTHR22455">
    <property type="entry name" value="CILIA- AND FLAGELLA-ASSOCIATED PROTEIN 91"/>
    <property type="match status" value="1"/>
</dbReference>
<comment type="caution">
    <text evidence="9">The sequence shown here is derived from an EMBL/GenBank/DDBJ whole genome shotgun (WGS) entry which is preliminary data.</text>
</comment>
<dbReference type="GO" id="GO:0005930">
    <property type="term" value="C:axoneme"/>
    <property type="evidence" value="ECO:0007669"/>
    <property type="project" value="UniProtKB-SubCell"/>
</dbReference>
<evidence type="ECO:0000313" key="10">
    <source>
        <dbReference type="Proteomes" id="UP000324800"/>
    </source>
</evidence>
<keyword evidence="9" id="KW-0969">Cilium</keyword>
<dbReference type="Pfam" id="PF14738">
    <property type="entry name" value="CFAP91"/>
    <property type="match status" value="1"/>
</dbReference>
<comment type="subcellular location">
    <subcellularLocation>
        <location evidence="1">Cytoplasm</location>
        <location evidence="1">Cytoskeleton</location>
        <location evidence="1">Cilium axoneme</location>
    </subcellularLocation>
</comment>
<dbReference type="OrthoDB" id="567787at2759"/>
<feature type="compositionally biased region" description="Basic and acidic residues" evidence="7">
    <location>
        <begin position="311"/>
        <end position="334"/>
    </location>
</feature>
<evidence type="ECO:0000313" key="9">
    <source>
        <dbReference type="EMBL" id="KAA6386109.1"/>
    </source>
</evidence>
<feature type="domain" description="CFAP91" evidence="8">
    <location>
        <begin position="49"/>
        <end position="200"/>
    </location>
</feature>
<sequence length="596" mass="69295">MLKIRTGKPTQTVQAANLFRHPQIGLNAAAGSTINPVDTRTRTRDAICQTDYRDSEAQTDPWTPPFEIPAGQPEPDILALLSFTYGNGLPAGAHEVAMIEKAQRRREAEQRLPPPSDPNAFQARVQFFAKCELEDWVEREDEVRAVQDRRIEMLKTALKKRDARHMQAIEERLRHVRDEKQRRTDDSVNKIERTRIKTLRHLTYQVKEPMPNRHRKRDYIQDYYDYKSKAYAPLPRDGQVADHNTEKLTVRNVYNETVEGLDVLERDLPLDVLMSRAMRPAKVKPHTQSQRVQAKIDSQIRSMEAVIRQKQERARSATSSEKKEAIVQPTEEKKKKTKHIPVRPTTPNIDQEEDVEKFEGALLLQRLLRGRAVQTMMLEGKEKRSDLIRELRMEEQLREISEQMPDEDEIQEQLRQKKEEVARQICSSALGDVVSQALDTLSKELVRFREERRISAMVQLAERSRRLREAAESGRRQEEEERREREDERMRQVMHTQHRTVDAFLESVIADSCDAAAKKNAVMEARVLAGILGDVLYDVERRNPEVVVRDLVSSFLFPEVERGLLREQVKREQKRFVETARTELQQAVKESADQVK</sequence>